<evidence type="ECO:0000256" key="5">
    <source>
        <dbReference type="ARBA" id="ARBA00023180"/>
    </source>
</evidence>
<dbReference type="Proteomes" id="UP000298787">
    <property type="component" value="Chromosome 22"/>
</dbReference>
<evidence type="ECO:0000256" key="2">
    <source>
        <dbReference type="ARBA" id="ARBA00008779"/>
    </source>
</evidence>
<evidence type="ECO:0000313" key="8">
    <source>
        <dbReference type="EMBL" id="TKS90577.1"/>
    </source>
</evidence>
<keyword evidence="9" id="KW-1185">Reference proteome</keyword>
<dbReference type="InterPro" id="IPR024607">
    <property type="entry name" value="Sulfatase_CS"/>
</dbReference>
<keyword evidence="5" id="KW-0325">Glycoprotein</keyword>
<accession>A0A4U5VPR3</accession>
<feature type="domain" description="Sulfatase N-terminal" evidence="6">
    <location>
        <begin position="72"/>
        <end position="180"/>
    </location>
</feature>
<dbReference type="SUPFAM" id="SSF53649">
    <property type="entry name" value="Alkaline phosphatase-like"/>
    <property type="match status" value="2"/>
</dbReference>
<evidence type="ECO:0000259" key="6">
    <source>
        <dbReference type="Pfam" id="PF00884"/>
    </source>
</evidence>
<sequence length="305" mass="33511">MDQPTPVPLNFSTAVTKLSSGRATDLQQDTHSFTARSLNPENMRSHRCLCGFLLICVTLWSSAVFAASYRRPNIVLILTDDLDIAIGGLSPLNKTKKLIGDAGISFTNAFVASPLCCPSRASILTGKYPHNHHVINNTLEGNCSSKAWQKSEEATTFPSLLKANAGYQTFFAGKYLNQYGHAEAGGVEHVPPGWNYWVGLMLVANVDLGPTMLDIAGLDVNKTQMDGMSFLPIMEGKMNSSWRTDILVEYEGEGSNVSDPACPLLGPGVSSCRTPGVYDPRYKFDPRQMFTSHSWRLSRLRQKMK</sequence>
<keyword evidence="4" id="KW-0378">Hydrolase</keyword>
<proteinExistence type="inferred from homology"/>
<protein>
    <submittedName>
        <fullName evidence="8">N-acetylglucosamine-6-sulfatase</fullName>
    </submittedName>
</protein>
<dbReference type="PANTHER" id="PTHR43108">
    <property type="entry name" value="N-ACETYLGLUCOSAMINE-6-SULFATASE FAMILY MEMBER"/>
    <property type="match status" value="1"/>
</dbReference>
<dbReference type="GO" id="GO:0005539">
    <property type="term" value="F:glycosaminoglycan binding"/>
    <property type="evidence" value="ECO:0007669"/>
    <property type="project" value="TreeGrafter"/>
</dbReference>
<dbReference type="GO" id="GO:0008449">
    <property type="term" value="F:N-acetylglucosamine-6-sulfatase activity"/>
    <property type="evidence" value="ECO:0007669"/>
    <property type="project" value="TreeGrafter"/>
</dbReference>
<evidence type="ECO:0000256" key="3">
    <source>
        <dbReference type="ARBA" id="ARBA00022729"/>
    </source>
</evidence>
<dbReference type="Pfam" id="PF00884">
    <property type="entry name" value="Sulfatase"/>
    <property type="match status" value="1"/>
</dbReference>
<dbReference type="PROSITE" id="PS00523">
    <property type="entry name" value="SULFATASE_1"/>
    <property type="match status" value="1"/>
</dbReference>
<dbReference type="Pfam" id="PF16347">
    <property type="entry name" value="SGSH_C"/>
    <property type="match status" value="1"/>
</dbReference>
<organism evidence="8 9">
    <name type="scientific">Collichthys lucidus</name>
    <name type="common">Big head croaker</name>
    <name type="synonym">Sciaena lucida</name>
    <dbReference type="NCBI Taxonomy" id="240159"/>
    <lineage>
        <taxon>Eukaryota</taxon>
        <taxon>Metazoa</taxon>
        <taxon>Chordata</taxon>
        <taxon>Craniata</taxon>
        <taxon>Vertebrata</taxon>
        <taxon>Euteleostomi</taxon>
        <taxon>Actinopterygii</taxon>
        <taxon>Neopterygii</taxon>
        <taxon>Teleostei</taxon>
        <taxon>Neoteleostei</taxon>
        <taxon>Acanthomorphata</taxon>
        <taxon>Eupercaria</taxon>
        <taxon>Sciaenidae</taxon>
        <taxon>Collichthys</taxon>
    </lineage>
</organism>
<gene>
    <name evidence="8" type="ORF">D9C73_024710</name>
</gene>
<keyword evidence="3" id="KW-0732">Signal</keyword>
<evidence type="ECO:0000313" key="9">
    <source>
        <dbReference type="Proteomes" id="UP000298787"/>
    </source>
</evidence>
<feature type="domain" description="N-sulphoglucosamine sulphohydrolase C-terminal" evidence="7">
    <location>
        <begin position="202"/>
        <end position="250"/>
    </location>
</feature>
<reference evidence="8 9" key="1">
    <citation type="submission" date="2019-01" db="EMBL/GenBank/DDBJ databases">
        <title>Genome Assembly of Collichthys lucidus.</title>
        <authorList>
            <person name="Cai M."/>
            <person name="Xiao S."/>
        </authorList>
    </citation>
    <scope>NUCLEOTIDE SEQUENCE [LARGE SCALE GENOMIC DNA]</scope>
    <source>
        <strain evidence="8">JT15FE1705JMU</strain>
        <tissue evidence="8">Muscle</tissue>
    </source>
</reference>
<dbReference type="InterPro" id="IPR032506">
    <property type="entry name" value="SGSH_C"/>
</dbReference>
<dbReference type="InterPro" id="IPR017850">
    <property type="entry name" value="Alkaline_phosphatase_core_sf"/>
</dbReference>
<comment type="similarity">
    <text evidence="2">Belongs to the sulfatase family.</text>
</comment>
<dbReference type="InterPro" id="IPR000917">
    <property type="entry name" value="Sulfatase_N"/>
</dbReference>
<name>A0A4U5VPR3_COLLU</name>
<dbReference type="PANTHER" id="PTHR43108:SF5">
    <property type="entry name" value="N-ACETYLGLUCOSAMINE-6-SULFATASE"/>
    <property type="match status" value="1"/>
</dbReference>
<dbReference type="Gene3D" id="3.40.720.10">
    <property type="entry name" value="Alkaline Phosphatase, subunit A"/>
    <property type="match status" value="2"/>
</dbReference>
<dbReference type="PROSITE" id="PS00149">
    <property type="entry name" value="SULFATASE_2"/>
    <property type="match status" value="1"/>
</dbReference>
<dbReference type="AlphaFoldDB" id="A0A4U5VPR3"/>
<dbReference type="STRING" id="240159.A0A4U5VPR3"/>
<evidence type="ECO:0000256" key="1">
    <source>
        <dbReference type="ARBA" id="ARBA00001913"/>
    </source>
</evidence>
<evidence type="ECO:0000256" key="4">
    <source>
        <dbReference type="ARBA" id="ARBA00022801"/>
    </source>
</evidence>
<evidence type="ECO:0000259" key="7">
    <source>
        <dbReference type="Pfam" id="PF16347"/>
    </source>
</evidence>
<dbReference type="EMBL" id="CM014099">
    <property type="protein sequence ID" value="TKS90577.1"/>
    <property type="molecule type" value="Genomic_DNA"/>
</dbReference>
<comment type="cofactor">
    <cofactor evidence="1">
        <name>Ca(2+)</name>
        <dbReference type="ChEBI" id="CHEBI:29108"/>
    </cofactor>
</comment>